<comment type="caution">
    <text evidence="2">The sequence shown here is derived from an EMBL/GenBank/DDBJ whole genome shotgun (WGS) entry which is preliminary data.</text>
</comment>
<proteinExistence type="predicted"/>
<accession>T1AN77</accession>
<evidence type="ECO:0000259" key="1">
    <source>
        <dbReference type="Pfam" id="PF05598"/>
    </source>
</evidence>
<dbReference type="InterPro" id="IPR008490">
    <property type="entry name" value="Transposase_InsH_N"/>
</dbReference>
<evidence type="ECO:0000313" key="2">
    <source>
        <dbReference type="EMBL" id="EQD42139.1"/>
    </source>
</evidence>
<reference evidence="2" key="2">
    <citation type="journal article" date="2014" name="ISME J.">
        <title>Microbial stratification in low pH oxic and suboxic macroscopic growths along an acid mine drainage.</title>
        <authorList>
            <person name="Mendez-Garcia C."/>
            <person name="Mesa V."/>
            <person name="Sprenger R.R."/>
            <person name="Richter M."/>
            <person name="Diez M.S."/>
            <person name="Solano J."/>
            <person name="Bargiela R."/>
            <person name="Golyshina O.V."/>
            <person name="Manteca A."/>
            <person name="Ramos J.L."/>
            <person name="Gallego J.R."/>
            <person name="Llorente I."/>
            <person name="Martins Dos Santos V.A."/>
            <person name="Jensen O.N."/>
            <person name="Pelaez A.I."/>
            <person name="Sanchez J."/>
            <person name="Ferrer M."/>
        </authorList>
    </citation>
    <scope>NUCLEOTIDE SEQUENCE</scope>
</reference>
<feature type="non-terminal residue" evidence="2">
    <location>
        <position position="89"/>
    </location>
</feature>
<dbReference type="AlphaFoldDB" id="T1AN77"/>
<name>T1AN77_9ZZZZ</name>
<protein>
    <submittedName>
        <fullName evidence="2">IS4 family transposase</fullName>
    </submittedName>
</protein>
<dbReference type="EMBL" id="AUZY01009378">
    <property type="protein sequence ID" value="EQD42139.1"/>
    <property type="molecule type" value="Genomic_DNA"/>
</dbReference>
<organism evidence="2">
    <name type="scientific">mine drainage metagenome</name>
    <dbReference type="NCBI Taxonomy" id="410659"/>
    <lineage>
        <taxon>unclassified sequences</taxon>
        <taxon>metagenomes</taxon>
        <taxon>ecological metagenomes</taxon>
    </lineage>
</organism>
<feature type="domain" description="Transposase InsH N-terminal" evidence="1">
    <location>
        <begin position="19"/>
        <end position="88"/>
    </location>
</feature>
<sequence>GARLTPKLEPLLRIWEMVQIERFVPVGRGWVGRPARERTALARAFVAKAVLGLPTTVALMERLRVDGCLRRLCGFDGRRKLPGAWLFSR</sequence>
<reference evidence="2" key="1">
    <citation type="submission" date="2013-08" db="EMBL/GenBank/DDBJ databases">
        <authorList>
            <person name="Mendez C."/>
            <person name="Richter M."/>
            <person name="Ferrer M."/>
            <person name="Sanchez J."/>
        </authorList>
    </citation>
    <scope>NUCLEOTIDE SEQUENCE</scope>
</reference>
<dbReference type="Pfam" id="PF05598">
    <property type="entry name" value="DUF772"/>
    <property type="match status" value="1"/>
</dbReference>
<gene>
    <name evidence="2" type="ORF">B1B_14189</name>
</gene>
<feature type="non-terminal residue" evidence="2">
    <location>
        <position position="1"/>
    </location>
</feature>